<keyword evidence="2" id="KW-0238">DNA-binding</keyword>
<dbReference type="Pfam" id="PF00196">
    <property type="entry name" value="GerE"/>
    <property type="match status" value="1"/>
</dbReference>
<dbReference type="PRINTS" id="PR00038">
    <property type="entry name" value="HTHLUXR"/>
</dbReference>
<reference evidence="5" key="1">
    <citation type="submission" date="2023-01" db="EMBL/GenBank/DDBJ databases">
        <title>Whole genome sequence of Paucibacter sp. S2-9 isolated from pond sediment.</title>
        <authorList>
            <person name="Jung J.Y."/>
        </authorList>
    </citation>
    <scope>NUCLEOTIDE SEQUENCE</scope>
    <source>
        <strain evidence="5">S2-9</strain>
    </source>
</reference>
<dbReference type="GO" id="GO:0006355">
    <property type="term" value="P:regulation of DNA-templated transcription"/>
    <property type="evidence" value="ECO:0007669"/>
    <property type="project" value="InterPro"/>
</dbReference>
<dbReference type="InterPro" id="IPR016032">
    <property type="entry name" value="Sig_transdc_resp-reg_C-effctor"/>
</dbReference>
<organism evidence="5 6">
    <name type="scientific">Paucibacter sediminis</name>
    <dbReference type="NCBI Taxonomy" id="3019553"/>
    <lineage>
        <taxon>Bacteria</taxon>
        <taxon>Pseudomonadati</taxon>
        <taxon>Pseudomonadota</taxon>
        <taxon>Betaproteobacteria</taxon>
        <taxon>Burkholderiales</taxon>
        <taxon>Sphaerotilaceae</taxon>
        <taxon>Roseateles</taxon>
    </lineage>
</organism>
<keyword evidence="3" id="KW-0804">Transcription</keyword>
<dbReference type="EMBL" id="CP116346">
    <property type="protein sequence ID" value="WIT10184.1"/>
    <property type="molecule type" value="Genomic_DNA"/>
</dbReference>
<protein>
    <submittedName>
        <fullName evidence="5">LuxR C-terminal-related transcriptional regulator</fullName>
    </submittedName>
</protein>
<dbReference type="SMART" id="SM00421">
    <property type="entry name" value="HTH_LUXR"/>
    <property type="match status" value="1"/>
</dbReference>
<evidence type="ECO:0000256" key="2">
    <source>
        <dbReference type="ARBA" id="ARBA00023125"/>
    </source>
</evidence>
<evidence type="ECO:0000259" key="4">
    <source>
        <dbReference type="PROSITE" id="PS50043"/>
    </source>
</evidence>
<evidence type="ECO:0000256" key="3">
    <source>
        <dbReference type="ARBA" id="ARBA00023163"/>
    </source>
</evidence>
<gene>
    <name evidence="5" type="ORF">PFX98_14720</name>
</gene>
<dbReference type="PROSITE" id="PS50043">
    <property type="entry name" value="HTH_LUXR_2"/>
    <property type="match status" value="1"/>
</dbReference>
<dbReference type="AlphaFoldDB" id="A0AA95NDF9"/>
<dbReference type="GO" id="GO:0003677">
    <property type="term" value="F:DNA binding"/>
    <property type="evidence" value="ECO:0007669"/>
    <property type="project" value="UniProtKB-KW"/>
</dbReference>
<proteinExistence type="predicted"/>
<keyword evidence="6" id="KW-1185">Reference proteome</keyword>
<sequence>MPGHPAHDWTEPDPALPERMVAVAAASLGLRQRAAFFVWAQTQMQGLLPHQLLVCALEQQGQWRADVFNSLPLPAPLGARLQDLRQPAWLALQRQWRQAPLSMAVAELPDELAGALGQAGYAQLLLHGAAAPGRAQRAEAWFLWARSGAAYTRAHGQLAAWLMPHLHAAWRQVQAAGQRLAEPGDAASGLTAREQQILALLCLGLSNQAIAQRLDLSALTVKNHVQKLLRKLRASNRAQAAAMAMAQRLVSV</sequence>
<dbReference type="KEGG" id="pais:PFX98_14720"/>
<dbReference type="RefSeq" id="WP_285231253.1">
    <property type="nucleotide sequence ID" value="NZ_CP116346.1"/>
</dbReference>
<dbReference type="PANTHER" id="PTHR44688:SF16">
    <property type="entry name" value="DNA-BINDING TRANSCRIPTIONAL ACTIVATOR DEVR_DOSR"/>
    <property type="match status" value="1"/>
</dbReference>
<dbReference type="CDD" id="cd06170">
    <property type="entry name" value="LuxR_C_like"/>
    <property type="match status" value="1"/>
</dbReference>
<dbReference type="PANTHER" id="PTHR44688">
    <property type="entry name" value="DNA-BINDING TRANSCRIPTIONAL ACTIVATOR DEVR_DOSR"/>
    <property type="match status" value="1"/>
</dbReference>
<feature type="domain" description="HTH luxR-type" evidence="4">
    <location>
        <begin position="183"/>
        <end position="248"/>
    </location>
</feature>
<accession>A0AA95NDF9</accession>
<evidence type="ECO:0000256" key="1">
    <source>
        <dbReference type="ARBA" id="ARBA00023015"/>
    </source>
</evidence>
<dbReference type="InterPro" id="IPR036388">
    <property type="entry name" value="WH-like_DNA-bd_sf"/>
</dbReference>
<evidence type="ECO:0000313" key="5">
    <source>
        <dbReference type="EMBL" id="WIT10184.1"/>
    </source>
</evidence>
<dbReference type="Gene3D" id="1.10.10.10">
    <property type="entry name" value="Winged helix-like DNA-binding domain superfamily/Winged helix DNA-binding domain"/>
    <property type="match status" value="1"/>
</dbReference>
<dbReference type="Proteomes" id="UP001177769">
    <property type="component" value="Chromosome"/>
</dbReference>
<name>A0AA95NDF9_9BURK</name>
<dbReference type="SUPFAM" id="SSF46894">
    <property type="entry name" value="C-terminal effector domain of the bipartite response regulators"/>
    <property type="match status" value="1"/>
</dbReference>
<dbReference type="InterPro" id="IPR000792">
    <property type="entry name" value="Tscrpt_reg_LuxR_C"/>
</dbReference>
<keyword evidence="1" id="KW-0805">Transcription regulation</keyword>
<evidence type="ECO:0000313" key="6">
    <source>
        <dbReference type="Proteomes" id="UP001177769"/>
    </source>
</evidence>